<sequence>VPKVVAQGATPRALQFPSPIYFSEWVSDTHVIVGAGGGGQRFGMANVLALLKLNVVAPNQFDEDANKRQSKASTNKSSTTNKKTDESISSDANDGESSSSNKGIDWALEHALDLGERVPWCCTGFLPARMTRASSKSSISGRMHEDSSISPSKEKGSSAFAPATILLGTVISSHMDSFSLIRVCAASTPSLAAGAPSSLLLLESSHVVPLAHDDDNPDKKCVAAMECPKHVRKAFRDGEGGSENEGEDECEDDEEEVLVLAAQDDGCVQPFVVPSNNAASSSGRKIAAGPKWTVGCRANDISVRLCNVTTTTTAEADSTDKNMLDKKQSSAPSSLGIVCVAAMQDKHLYVARLHVVQKKQKSTSSAGLAAEWSVLQRIDGAGCGLGFPIMRSSLKFSRIVSSQYVLLIAYDANSGNSFMNVGTFSTSSGGELVFPAATAIMAEGITAFAPLTDTSRVENLSITGSQFAAEDDDDNADGCEQRESETSSQKQTACGLRPTPLPRRWMVGTVDGSIAVIGMKPPSAANAAKNHKTPSNDAVTIGLLVSRPPMQRSSQNNSAAATRRPITRRSHPGSLPLHQEPISSVSVAPSSGRPQVLVVSTDIAQKLIFSVITPSFGKRAKTPQQQRTNNKSSRVDSLPSAEHVFELYPRDAQPHAATTQQRVLKLLLRIALVVMLIGCLITAGLLLQSAFGLILA</sequence>
<proteinExistence type="predicted"/>
<dbReference type="EMBL" id="CYKH01001744">
    <property type="protein sequence ID" value="CUI15028.1"/>
    <property type="molecule type" value="Genomic_DNA"/>
</dbReference>
<keyword evidence="2" id="KW-0472">Membrane</keyword>
<evidence type="ECO:0000313" key="3">
    <source>
        <dbReference type="EMBL" id="CUI15028.1"/>
    </source>
</evidence>
<keyword evidence="2 3" id="KW-0812">Transmembrane</keyword>
<feature type="compositionally biased region" description="Polar residues" evidence="1">
    <location>
        <begin position="551"/>
        <end position="560"/>
    </location>
</feature>
<dbReference type="VEuPathDB" id="TriTrypDB:BSAL_21510"/>
<gene>
    <name evidence="3" type="ORF">BSAL_21510</name>
</gene>
<evidence type="ECO:0000256" key="2">
    <source>
        <dbReference type="SAM" id="Phobius"/>
    </source>
</evidence>
<name>A0A0S4KNB3_BODSA</name>
<dbReference type="Proteomes" id="UP000051952">
    <property type="component" value="Unassembled WGS sequence"/>
</dbReference>
<dbReference type="OrthoDB" id="278804at2759"/>
<feature type="region of interest" description="Disordered" evidence="1">
    <location>
        <begin position="63"/>
        <end position="100"/>
    </location>
</feature>
<keyword evidence="2" id="KW-1133">Transmembrane helix</keyword>
<feature type="region of interest" description="Disordered" evidence="1">
    <location>
        <begin position="133"/>
        <end position="155"/>
    </location>
</feature>
<protein>
    <submittedName>
        <fullName evidence="3">Transmembrane protein, putative</fullName>
    </submittedName>
</protein>
<reference evidence="4" key="1">
    <citation type="submission" date="2015-09" db="EMBL/GenBank/DDBJ databases">
        <authorList>
            <consortium name="Pathogen Informatics"/>
        </authorList>
    </citation>
    <scope>NUCLEOTIDE SEQUENCE [LARGE SCALE GENOMIC DNA]</scope>
    <source>
        <strain evidence="4">Lake Konstanz</strain>
    </source>
</reference>
<feature type="compositionally biased region" description="Low complexity" evidence="1">
    <location>
        <begin position="71"/>
        <end position="100"/>
    </location>
</feature>
<feature type="compositionally biased region" description="Basic and acidic residues" evidence="1">
    <location>
        <begin position="142"/>
        <end position="155"/>
    </location>
</feature>
<feature type="region of interest" description="Disordered" evidence="1">
    <location>
        <begin position="465"/>
        <end position="499"/>
    </location>
</feature>
<dbReference type="AlphaFoldDB" id="A0A0S4KNB3"/>
<evidence type="ECO:0000256" key="1">
    <source>
        <dbReference type="SAM" id="MobiDB-lite"/>
    </source>
</evidence>
<feature type="non-terminal residue" evidence="3">
    <location>
        <position position="1"/>
    </location>
</feature>
<accession>A0A0S4KNB3</accession>
<evidence type="ECO:0000313" key="4">
    <source>
        <dbReference type="Proteomes" id="UP000051952"/>
    </source>
</evidence>
<feature type="region of interest" description="Disordered" evidence="1">
    <location>
        <begin position="549"/>
        <end position="588"/>
    </location>
</feature>
<keyword evidence="4" id="KW-1185">Reference proteome</keyword>
<feature type="transmembrane region" description="Helical" evidence="2">
    <location>
        <begin position="666"/>
        <end position="695"/>
    </location>
</feature>
<organism evidence="3 4">
    <name type="scientific">Bodo saltans</name>
    <name type="common">Flagellated protozoan</name>
    <dbReference type="NCBI Taxonomy" id="75058"/>
    <lineage>
        <taxon>Eukaryota</taxon>
        <taxon>Discoba</taxon>
        <taxon>Euglenozoa</taxon>
        <taxon>Kinetoplastea</taxon>
        <taxon>Metakinetoplastina</taxon>
        <taxon>Eubodonida</taxon>
        <taxon>Bodonidae</taxon>
        <taxon>Bodo</taxon>
    </lineage>
</organism>